<dbReference type="Proteomes" id="UP001054837">
    <property type="component" value="Unassembled WGS sequence"/>
</dbReference>
<feature type="compositionally biased region" description="Basic and acidic residues" evidence="1">
    <location>
        <begin position="164"/>
        <end position="176"/>
    </location>
</feature>
<feature type="compositionally biased region" description="Basic residues" evidence="1">
    <location>
        <begin position="226"/>
        <end position="237"/>
    </location>
</feature>
<organism evidence="2 3">
    <name type="scientific">Caerostris darwini</name>
    <dbReference type="NCBI Taxonomy" id="1538125"/>
    <lineage>
        <taxon>Eukaryota</taxon>
        <taxon>Metazoa</taxon>
        <taxon>Ecdysozoa</taxon>
        <taxon>Arthropoda</taxon>
        <taxon>Chelicerata</taxon>
        <taxon>Arachnida</taxon>
        <taxon>Araneae</taxon>
        <taxon>Araneomorphae</taxon>
        <taxon>Entelegynae</taxon>
        <taxon>Araneoidea</taxon>
        <taxon>Araneidae</taxon>
        <taxon>Caerostris</taxon>
    </lineage>
</organism>
<protein>
    <submittedName>
        <fullName evidence="2">Uncharacterized protein</fullName>
    </submittedName>
</protein>
<gene>
    <name evidence="2" type="ORF">CDAR_394561</name>
</gene>
<feature type="compositionally biased region" description="Basic residues" evidence="1">
    <location>
        <begin position="456"/>
        <end position="465"/>
    </location>
</feature>
<feature type="compositionally biased region" description="Basic residues" evidence="1">
    <location>
        <begin position="152"/>
        <end position="163"/>
    </location>
</feature>
<keyword evidence="3" id="KW-1185">Reference proteome</keyword>
<accession>A0AAV4PBU1</accession>
<comment type="caution">
    <text evidence="2">The sequence shown here is derived from an EMBL/GenBank/DDBJ whole genome shotgun (WGS) entry which is preliminary data.</text>
</comment>
<dbReference type="EMBL" id="BPLQ01002576">
    <property type="protein sequence ID" value="GIX94084.1"/>
    <property type="molecule type" value="Genomic_DNA"/>
</dbReference>
<reference evidence="2 3" key="1">
    <citation type="submission" date="2021-06" db="EMBL/GenBank/DDBJ databases">
        <title>Caerostris darwini draft genome.</title>
        <authorList>
            <person name="Kono N."/>
            <person name="Arakawa K."/>
        </authorList>
    </citation>
    <scope>NUCLEOTIDE SEQUENCE [LARGE SCALE GENOMIC DNA]</scope>
</reference>
<feature type="region of interest" description="Disordered" evidence="1">
    <location>
        <begin position="143"/>
        <end position="187"/>
    </location>
</feature>
<evidence type="ECO:0000313" key="3">
    <source>
        <dbReference type="Proteomes" id="UP001054837"/>
    </source>
</evidence>
<name>A0AAV4PBU1_9ARAC</name>
<feature type="compositionally biased region" description="Basic residues" evidence="1">
    <location>
        <begin position="291"/>
        <end position="315"/>
    </location>
</feature>
<feature type="region of interest" description="Disordered" evidence="1">
    <location>
        <begin position="224"/>
        <end position="315"/>
    </location>
</feature>
<feature type="compositionally biased region" description="Basic and acidic residues" evidence="1">
    <location>
        <begin position="238"/>
        <end position="286"/>
    </location>
</feature>
<evidence type="ECO:0000313" key="2">
    <source>
        <dbReference type="EMBL" id="GIX94084.1"/>
    </source>
</evidence>
<dbReference type="AlphaFoldDB" id="A0AAV4PBU1"/>
<feature type="region of interest" description="Disordered" evidence="1">
    <location>
        <begin position="452"/>
        <end position="478"/>
    </location>
</feature>
<sequence>MINCLAIFFALTDLFVLTTKWIPPMVFLRFALSFNVWRSLLAVWEFHPLPWNSFFRNSTSFSRVRTSVLLGNSTLPTHLGKAFWRKNLQLGHNLCDLLETYLEKSFFFFRTSLWFFITKKEKHSQIQENIDPIEGEIKEHSAKKYSKDYQKSHHHHGHKHKKHSVIEEPKQADPKPKAAPVEIPEPEIQLQADLETSKKTLEEKKQKAEVEDLHLQDLTYEENLKKDKKKKKGHHATHHAETVEKKKEKDQKLFSEQEEKSPVAEKVIEDSFEPLKETRNQAEKKTTTTKARTRRERTSPKTRRTKIRTARRQRTERRIRIRIRRIKTRKRSGSAHRMCRISLPSKGGGSYFEIYYSRASHKLEQHTQGTHLRCLIFFFKLNGDLSDHQIYSVHFGIYKEFYVRNRNLILNHAPVMHRTRLLQAHDMQYVVNAWKKLYVQWIPTNPSEILQYHPPPPHKIKKTKGSTRIGSEDITTDA</sequence>
<evidence type="ECO:0000256" key="1">
    <source>
        <dbReference type="SAM" id="MobiDB-lite"/>
    </source>
</evidence>
<proteinExistence type="predicted"/>